<proteinExistence type="predicted"/>
<feature type="region of interest" description="Disordered" evidence="1">
    <location>
        <begin position="161"/>
        <end position="192"/>
    </location>
</feature>
<sequence length="318" mass="35372">MATQHVDLVRHEEAATLANRLIHSLDLEIGLAAHDPLSRRVRLCVPGQYKPVDVRAMLDQNEGLCNGDSKPATDPATQFLEDIPVWAASTPNPQSLKIDPSTTVLCLSNLSGSTLSFVPRNATLPKLLPSLSEVRHLGISWDPAAYLLRCKRCHRHYDPSDQLPAETCPKSTRRNNDDDDDKSGDNNGGKNPCALLPLVPDDVLSLWPAHFPRLESLYVVVDTDKHAHDLRLRDGRELPDVLPESVFRSLHGTCYDVLADEAAWEGEMGGVEGGPRWFARVIQTRWLEAWDAMGRDSAREVPRCSVLGLVEHGRERYC</sequence>
<keyword evidence="3" id="KW-1185">Reference proteome</keyword>
<evidence type="ECO:0000313" key="2">
    <source>
        <dbReference type="EMBL" id="GAB1316344.1"/>
    </source>
</evidence>
<gene>
    <name evidence="2" type="ORF">MFIFM68171_06554</name>
</gene>
<accession>A0ABQ0GF04</accession>
<protein>
    <submittedName>
        <fullName evidence="2">Uncharacterized protein</fullName>
    </submittedName>
</protein>
<organism evidence="2 3">
    <name type="scientific">Madurella fahalii</name>
    <dbReference type="NCBI Taxonomy" id="1157608"/>
    <lineage>
        <taxon>Eukaryota</taxon>
        <taxon>Fungi</taxon>
        <taxon>Dikarya</taxon>
        <taxon>Ascomycota</taxon>
        <taxon>Pezizomycotina</taxon>
        <taxon>Sordariomycetes</taxon>
        <taxon>Sordariomycetidae</taxon>
        <taxon>Sordariales</taxon>
        <taxon>Sordariales incertae sedis</taxon>
        <taxon>Madurella</taxon>
    </lineage>
</organism>
<comment type="caution">
    <text evidence="2">The sequence shown here is derived from an EMBL/GenBank/DDBJ whole genome shotgun (WGS) entry which is preliminary data.</text>
</comment>
<dbReference type="GeneID" id="98177297"/>
<dbReference type="Proteomes" id="UP001628179">
    <property type="component" value="Unassembled WGS sequence"/>
</dbReference>
<reference evidence="2 3" key="1">
    <citation type="submission" date="2024-09" db="EMBL/GenBank/DDBJ databases">
        <title>Itraconazole resistance in Madurella fahalii resulting from another homologue of gene encoding cytochrome P450 14-alpha sterol demethylase (CYP51).</title>
        <authorList>
            <person name="Yoshioka I."/>
            <person name="Fahal A.H."/>
            <person name="Kaneko S."/>
            <person name="Yaguchi T."/>
        </authorList>
    </citation>
    <scope>NUCLEOTIDE SEQUENCE [LARGE SCALE GENOMIC DNA]</scope>
    <source>
        <strain evidence="2 3">IFM 68171</strain>
    </source>
</reference>
<evidence type="ECO:0000256" key="1">
    <source>
        <dbReference type="SAM" id="MobiDB-lite"/>
    </source>
</evidence>
<dbReference type="RefSeq" id="XP_070918075.1">
    <property type="nucleotide sequence ID" value="XM_071061974.1"/>
</dbReference>
<name>A0ABQ0GF04_9PEZI</name>
<dbReference type="EMBL" id="BAAFSV010000003">
    <property type="protein sequence ID" value="GAB1316344.1"/>
    <property type="molecule type" value="Genomic_DNA"/>
</dbReference>
<evidence type="ECO:0000313" key="3">
    <source>
        <dbReference type="Proteomes" id="UP001628179"/>
    </source>
</evidence>